<dbReference type="NCBIfam" id="TIGR00756">
    <property type="entry name" value="PPR"/>
    <property type="match status" value="9"/>
</dbReference>
<dbReference type="EMBL" id="SMOL01000553">
    <property type="protein sequence ID" value="KAB2607879.1"/>
    <property type="molecule type" value="Genomic_DNA"/>
</dbReference>
<reference evidence="5" key="2">
    <citation type="submission" date="2019-10" db="EMBL/GenBank/DDBJ databases">
        <title>A de novo genome assembly of a pear dwarfing rootstock.</title>
        <authorList>
            <person name="Wang F."/>
            <person name="Wang J."/>
            <person name="Li S."/>
            <person name="Zhang Y."/>
            <person name="Fang M."/>
            <person name="Ma L."/>
            <person name="Zhao Y."/>
            <person name="Jiang S."/>
        </authorList>
    </citation>
    <scope>NUCLEOTIDE SEQUENCE [LARGE SCALE GENOMIC DNA]</scope>
</reference>
<dbReference type="PANTHER" id="PTHR47941">
    <property type="entry name" value="PENTATRICOPEPTIDE REPEAT-CONTAINING PROTEIN 3, MITOCHONDRIAL"/>
    <property type="match status" value="1"/>
</dbReference>
<dbReference type="PROSITE" id="PS51375">
    <property type="entry name" value="PPR"/>
    <property type="match status" value="7"/>
</dbReference>
<dbReference type="AlphaFoldDB" id="A0A5N5FXM4"/>
<keyword evidence="5" id="KW-1185">Reference proteome</keyword>
<dbReference type="InterPro" id="IPR002885">
    <property type="entry name" value="PPR_rpt"/>
</dbReference>
<protein>
    <submittedName>
        <fullName evidence="4">Pentatricopeptide repeat-containing protein</fullName>
    </submittedName>
</protein>
<comment type="similarity">
    <text evidence="1">Belongs to the PPR family. P subfamily.</text>
</comment>
<dbReference type="InterPro" id="IPR011990">
    <property type="entry name" value="TPR-like_helical_dom_sf"/>
</dbReference>
<organism evidence="4 5">
    <name type="scientific">Pyrus ussuriensis x Pyrus communis</name>
    <dbReference type="NCBI Taxonomy" id="2448454"/>
    <lineage>
        <taxon>Eukaryota</taxon>
        <taxon>Viridiplantae</taxon>
        <taxon>Streptophyta</taxon>
        <taxon>Embryophyta</taxon>
        <taxon>Tracheophyta</taxon>
        <taxon>Spermatophyta</taxon>
        <taxon>Magnoliopsida</taxon>
        <taxon>eudicotyledons</taxon>
        <taxon>Gunneridae</taxon>
        <taxon>Pentapetalae</taxon>
        <taxon>rosids</taxon>
        <taxon>fabids</taxon>
        <taxon>Rosales</taxon>
        <taxon>Rosaceae</taxon>
        <taxon>Amygdaloideae</taxon>
        <taxon>Maleae</taxon>
        <taxon>Pyrus</taxon>
    </lineage>
</organism>
<dbReference type="Pfam" id="PF12854">
    <property type="entry name" value="PPR_1"/>
    <property type="match status" value="3"/>
</dbReference>
<dbReference type="Pfam" id="PF13041">
    <property type="entry name" value="PPR_2"/>
    <property type="match status" value="3"/>
</dbReference>
<evidence type="ECO:0000313" key="4">
    <source>
        <dbReference type="EMBL" id="KAB2607879.1"/>
    </source>
</evidence>
<dbReference type="Gene3D" id="1.25.40.10">
    <property type="entry name" value="Tetratricopeptide repeat domain"/>
    <property type="match status" value="7"/>
</dbReference>
<feature type="repeat" description="PPR" evidence="3">
    <location>
        <begin position="487"/>
        <end position="521"/>
    </location>
</feature>
<proteinExistence type="inferred from homology"/>
<gene>
    <name evidence="4" type="ORF">D8674_011047</name>
</gene>
<feature type="repeat" description="PPR" evidence="3">
    <location>
        <begin position="341"/>
        <end position="375"/>
    </location>
</feature>
<feature type="repeat" description="PPR" evidence="3">
    <location>
        <begin position="212"/>
        <end position="246"/>
    </location>
</feature>
<dbReference type="Proteomes" id="UP000327157">
    <property type="component" value="Chromosome 14"/>
</dbReference>
<accession>A0A5N5FXM4</accession>
<evidence type="ECO:0000256" key="1">
    <source>
        <dbReference type="ARBA" id="ARBA00007626"/>
    </source>
</evidence>
<feature type="repeat" description="PPR" evidence="3">
    <location>
        <begin position="395"/>
        <end position="429"/>
    </location>
</feature>
<comment type="caution">
    <text evidence="4">The sequence shown here is derived from an EMBL/GenBank/DDBJ whole genome shotgun (WGS) entry which is preliminary data.</text>
</comment>
<name>A0A5N5FXM4_9ROSA</name>
<keyword evidence="2" id="KW-0677">Repeat</keyword>
<feature type="repeat" description="PPR" evidence="3">
    <location>
        <begin position="570"/>
        <end position="604"/>
    </location>
</feature>
<evidence type="ECO:0000313" key="5">
    <source>
        <dbReference type="Proteomes" id="UP000327157"/>
    </source>
</evidence>
<reference evidence="4 5" key="3">
    <citation type="submission" date="2019-11" db="EMBL/GenBank/DDBJ databases">
        <title>A de novo genome assembly of a pear dwarfing rootstock.</title>
        <authorList>
            <person name="Wang F."/>
            <person name="Wang J."/>
            <person name="Li S."/>
            <person name="Zhang Y."/>
            <person name="Fang M."/>
            <person name="Ma L."/>
            <person name="Zhao Y."/>
            <person name="Jiang S."/>
        </authorList>
    </citation>
    <scope>NUCLEOTIDE SEQUENCE [LARGE SCALE GENOMIC DNA]</scope>
    <source>
        <strain evidence="4">S2</strain>
        <tissue evidence="4">Leaf</tissue>
    </source>
</reference>
<evidence type="ECO:0000256" key="2">
    <source>
        <dbReference type="ARBA" id="ARBA00022737"/>
    </source>
</evidence>
<evidence type="ECO:0000256" key="3">
    <source>
        <dbReference type="PROSITE-ProRule" id="PRU00708"/>
    </source>
</evidence>
<dbReference type="OrthoDB" id="185373at2759"/>
<reference evidence="4 5" key="1">
    <citation type="submission" date="2019-09" db="EMBL/GenBank/DDBJ databases">
        <authorList>
            <person name="Ou C."/>
        </authorList>
    </citation>
    <scope>NUCLEOTIDE SEQUENCE [LARGE SCALE GENOMIC DNA]</scope>
    <source>
        <strain evidence="4">S2</strain>
        <tissue evidence="4">Leaf</tissue>
    </source>
</reference>
<feature type="repeat" description="PPR" evidence="3">
    <location>
        <begin position="282"/>
        <end position="316"/>
    </location>
</feature>
<feature type="repeat" description="PPR" evidence="3">
    <location>
        <begin position="247"/>
        <end position="281"/>
    </location>
</feature>
<dbReference type="Pfam" id="PF01535">
    <property type="entry name" value="PPR"/>
    <property type="match status" value="2"/>
</dbReference>
<dbReference type="SUPFAM" id="SSF48452">
    <property type="entry name" value="TPR-like"/>
    <property type="match status" value="1"/>
</dbReference>
<sequence>MLASASPLNPHRLYRLQFPKRRQFRLRVPLSPPLIDFFDWACGSLGLHHHPQSFCALLHLLLRHRMLAPVSRLFKTSVGQFGTQFHFFDAFSDCFQNHSSDFSLVCSFLIENFCRNGMLDSSVDAFGRMYKLGVPVSPYALSRMLTCLVDSDRVHVILHTYGEICNALRDQQGFVLDIVASNKSLKRLCKENQIGGDGDFFTLLLRVGPKPNVVTFSTMVNTYCKDGKLEEANKLYKVMMEKGISPDLVVYSILVDGYFKAGRLEEGLRLFSVALDSRIKLDVVIFSSVMDAYVRLGVLAKSVEFYRRMLKQGISPNSVSYTILINGMCQDGKFAEACGLSGQILDSLIDGMCRIGNLKDAFQLYESMIKTGYEPDIILYGVFFFQAVYRGIKLNVYTFNMLIDGCCRLKRLRDAVKVYIKLGVYNIGPDLVMDTVLIKGISELGRLSDALVFFFQSVKKGFLPDVVTYCTLICFFEQLAESGPEPDVVTYNTMICGYCSQRRLDVALQLFEEMMQGHCLIDGCFKSENMKSAFELHEEMLKSISPNIVSYSILIDGLCKRGLVEKASFAFHSYGILIRGYCKVGRTVEGLVLYERMFISGIMPDAVIQRTIAEHILETDRQKYESTPNHMICR</sequence>